<feature type="signal peptide" evidence="3">
    <location>
        <begin position="1"/>
        <end position="22"/>
    </location>
</feature>
<dbReference type="RefSeq" id="XP_070852560.1">
    <property type="nucleotide sequence ID" value="XM_070996459.1"/>
</dbReference>
<feature type="chain" id="PRO_5045027424" description="SCP domain-containing protein" evidence="3">
    <location>
        <begin position="23"/>
        <end position="114"/>
    </location>
</feature>
<evidence type="ECO:0000313" key="6">
    <source>
        <dbReference type="RefSeq" id="XP_070852559.1"/>
    </source>
</evidence>
<evidence type="ECO:0000256" key="1">
    <source>
        <dbReference type="ARBA" id="ARBA00004613"/>
    </source>
</evidence>
<dbReference type="InterPro" id="IPR035940">
    <property type="entry name" value="CAP_sf"/>
</dbReference>
<evidence type="ECO:0000313" key="5">
    <source>
        <dbReference type="Proteomes" id="UP001652628"/>
    </source>
</evidence>
<protein>
    <recommendedName>
        <fullName evidence="4">SCP domain-containing protein</fullName>
    </recommendedName>
</protein>
<feature type="domain" description="SCP" evidence="4">
    <location>
        <begin position="33"/>
        <end position="64"/>
    </location>
</feature>
<reference evidence="6 7" key="1">
    <citation type="submission" date="2025-05" db="UniProtKB">
        <authorList>
            <consortium name="RefSeq"/>
        </authorList>
    </citation>
    <scope>IDENTIFICATION</scope>
</reference>
<keyword evidence="3" id="KW-0732">Signal</keyword>
<evidence type="ECO:0000259" key="4">
    <source>
        <dbReference type="Pfam" id="PF00188"/>
    </source>
</evidence>
<dbReference type="GeneID" id="108017652"/>
<proteinExistence type="predicted"/>
<accession>A0ABM4TRG9</accession>
<evidence type="ECO:0000256" key="2">
    <source>
        <dbReference type="ARBA" id="ARBA00022525"/>
    </source>
</evidence>
<keyword evidence="2" id="KW-0964">Secreted</keyword>
<dbReference type="Proteomes" id="UP001652628">
    <property type="component" value="Chromosome 3"/>
</dbReference>
<dbReference type="Pfam" id="PF00188">
    <property type="entry name" value="CAP"/>
    <property type="match status" value="1"/>
</dbReference>
<evidence type="ECO:0000313" key="7">
    <source>
        <dbReference type="RefSeq" id="XP_070852560.1"/>
    </source>
</evidence>
<dbReference type="Gene3D" id="3.40.33.10">
    <property type="entry name" value="CAP"/>
    <property type="match status" value="1"/>
</dbReference>
<dbReference type="SUPFAM" id="SSF55797">
    <property type="entry name" value="PR-1-like"/>
    <property type="match status" value="1"/>
</dbReference>
<keyword evidence="5" id="KW-1185">Reference proteome</keyword>
<name>A0ABM4TRG9_DROSZ</name>
<dbReference type="RefSeq" id="XP_070852559.1">
    <property type="nucleotide sequence ID" value="XM_070996458.1"/>
</dbReference>
<comment type="subcellular location">
    <subcellularLocation>
        <location evidence="1">Secreted</location>
    </subcellularLocation>
</comment>
<gene>
    <name evidence="6 7" type="primary">LOC108017652</name>
</gene>
<sequence>MHPYNIIVMFLAALKLNCICSGANVTANLVWKQHNKYRRLAGMPKLSLSKKLSKDCEDYAKHLVTLNIPDQELFWIDKPLPINITNFLPDVEDHIAYPFSDKNKIYCTESISIL</sequence>
<dbReference type="InterPro" id="IPR014044">
    <property type="entry name" value="CAP_dom"/>
</dbReference>
<evidence type="ECO:0000256" key="3">
    <source>
        <dbReference type="SAM" id="SignalP"/>
    </source>
</evidence>
<organism evidence="5 7">
    <name type="scientific">Drosophila suzukii</name>
    <name type="common">Spotted-wing drosophila fruit fly</name>
    <dbReference type="NCBI Taxonomy" id="28584"/>
    <lineage>
        <taxon>Eukaryota</taxon>
        <taxon>Metazoa</taxon>
        <taxon>Ecdysozoa</taxon>
        <taxon>Arthropoda</taxon>
        <taxon>Hexapoda</taxon>
        <taxon>Insecta</taxon>
        <taxon>Pterygota</taxon>
        <taxon>Neoptera</taxon>
        <taxon>Endopterygota</taxon>
        <taxon>Diptera</taxon>
        <taxon>Brachycera</taxon>
        <taxon>Muscomorpha</taxon>
        <taxon>Ephydroidea</taxon>
        <taxon>Drosophilidae</taxon>
        <taxon>Drosophila</taxon>
        <taxon>Sophophora</taxon>
    </lineage>
</organism>